<dbReference type="GO" id="GO:0003677">
    <property type="term" value="F:DNA binding"/>
    <property type="evidence" value="ECO:0007669"/>
    <property type="project" value="InterPro"/>
</dbReference>
<keyword evidence="2" id="KW-0804">Transcription</keyword>
<dbReference type="GO" id="GO:0006366">
    <property type="term" value="P:transcription by RNA polymerase II"/>
    <property type="evidence" value="ECO:0007669"/>
    <property type="project" value="TreeGrafter"/>
</dbReference>
<evidence type="ECO:0000256" key="1">
    <source>
        <dbReference type="ARBA" id="ARBA00022478"/>
    </source>
</evidence>
<evidence type="ECO:0000313" key="3">
    <source>
        <dbReference type="EMBL" id="QQR92676.1"/>
    </source>
</evidence>
<dbReference type="SUPFAM" id="SSF63562">
    <property type="entry name" value="RPB6/omega subunit-like"/>
    <property type="match status" value="1"/>
</dbReference>
<dbReference type="GO" id="GO:0042797">
    <property type="term" value="P:tRNA transcription by RNA polymerase III"/>
    <property type="evidence" value="ECO:0007669"/>
    <property type="project" value="TreeGrafter"/>
</dbReference>
<dbReference type="GO" id="GO:0003899">
    <property type="term" value="F:DNA-directed RNA polymerase activity"/>
    <property type="evidence" value="ECO:0007669"/>
    <property type="project" value="InterPro"/>
</dbReference>
<reference evidence="3" key="1">
    <citation type="submission" date="2020-11" db="EMBL/GenBank/DDBJ databases">
        <title>Connecting structure to function with the recovery of over 1000 high-quality activated sludge metagenome-assembled genomes encoding full-length rRNA genes using long-read sequencing.</title>
        <authorList>
            <person name="Singleton C.M."/>
            <person name="Petriglieri F."/>
            <person name="Kristensen J.M."/>
            <person name="Kirkegaard R.H."/>
            <person name="Michaelsen T.Y."/>
            <person name="Andersen M.H."/>
            <person name="Karst S.M."/>
            <person name="Dueholm M.S."/>
            <person name="Nielsen P.H."/>
            <person name="Albertsen M."/>
        </authorList>
    </citation>
    <scope>NUCLEOTIDE SEQUENCE</scope>
    <source>
        <strain evidence="3">Fred_18-Q3-R57-64_BAT3C.431</strain>
    </source>
</reference>
<dbReference type="InterPro" id="IPR006110">
    <property type="entry name" value="Pol_omega/Rpo6/RPB6"/>
</dbReference>
<dbReference type="Proteomes" id="UP000596004">
    <property type="component" value="Chromosome"/>
</dbReference>
<dbReference type="PANTHER" id="PTHR47227">
    <property type="entry name" value="DNA-DIRECTED RNA POLYMERASE SUBUNIT K"/>
    <property type="match status" value="1"/>
</dbReference>
<proteinExistence type="predicted"/>
<organism evidence="3">
    <name type="scientific">Candidatus Iainarchaeum sp</name>
    <dbReference type="NCBI Taxonomy" id="3101447"/>
    <lineage>
        <taxon>Archaea</taxon>
        <taxon>Candidatus Iainarchaeota</taxon>
        <taxon>Candidatus Iainarchaeia</taxon>
        <taxon>Candidatus Iainarchaeales</taxon>
        <taxon>Candidatus Iainarchaeaceae</taxon>
        <taxon>Candidatus Iainarchaeum</taxon>
    </lineage>
</organism>
<dbReference type="AlphaFoldDB" id="A0A7T9I237"/>
<keyword evidence="1 3" id="KW-0240">DNA-directed RNA polymerase</keyword>
<dbReference type="InterPro" id="IPR020708">
    <property type="entry name" value="DNA-dir_RNA_polK_14-18kDa_CS"/>
</dbReference>
<dbReference type="EMBL" id="CP064981">
    <property type="protein sequence ID" value="QQR92676.1"/>
    <property type="molecule type" value="Genomic_DNA"/>
</dbReference>
<dbReference type="PIRSF" id="PIRSF000778">
    <property type="entry name" value="RpoK/RPB6"/>
    <property type="match status" value="1"/>
</dbReference>
<dbReference type="Gene3D" id="3.90.940.10">
    <property type="match status" value="1"/>
</dbReference>
<gene>
    <name evidence="3" type="ORF">IPJ89_00310</name>
</gene>
<dbReference type="InterPro" id="IPR006111">
    <property type="entry name" value="Rpo6/Rpb6"/>
</dbReference>
<name>A0A7T9I237_9ARCH</name>
<dbReference type="GO" id="GO:0006360">
    <property type="term" value="P:transcription by RNA polymerase I"/>
    <property type="evidence" value="ECO:0007669"/>
    <property type="project" value="TreeGrafter"/>
</dbReference>
<dbReference type="GO" id="GO:0000428">
    <property type="term" value="C:DNA-directed RNA polymerase complex"/>
    <property type="evidence" value="ECO:0007669"/>
    <property type="project" value="UniProtKB-KW"/>
</dbReference>
<evidence type="ECO:0000256" key="2">
    <source>
        <dbReference type="ARBA" id="ARBA00023163"/>
    </source>
</evidence>
<sequence length="69" mass="7804">MQLELTRFEKARIISARALQLAYGAPALIKPGKIISPYELAKQEFEEKATPLSVIRRLPNGQNIRIEVN</sequence>
<dbReference type="NCBIfam" id="NF002208">
    <property type="entry name" value="PRK01099.1-3"/>
    <property type="match status" value="1"/>
</dbReference>
<dbReference type="PANTHER" id="PTHR47227:SF5">
    <property type="entry name" value="DNA-DIRECTED RNA POLYMERASES I, II, AND III SUBUNIT RPABC2"/>
    <property type="match status" value="1"/>
</dbReference>
<accession>A0A7T9I237</accession>
<dbReference type="PROSITE" id="PS01111">
    <property type="entry name" value="RNA_POL_K_14KD"/>
    <property type="match status" value="1"/>
</dbReference>
<protein>
    <submittedName>
        <fullName evidence="3">DNA-directed RNA polymerase subunit K</fullName>
    </submittedName>
</protein>
<dbReference type="Pfam" id="PF01192">
    <property type="entry name" value="RNA_pol_Rpb6"/>
    <property type="match status" value="1"/>
</dbReference>
<dbReference type="InterPro" id="IPR036161">
    <property type="entry name" value="RPB6/omega-like_sf"/>
</dbReference>